<dbReference type="AlphaFoldDB" id="A0A3B0Z7R6"/>
<dbReference type="EMBL" id="UOFO01000127">
    <property type="protein sequence ID" value="VAW87581.1"/>
    <property type="molecule type" value="Genomic_DNA"/>
</dbReference>
<proteinExistence type="predicted"/>
<sequence>MKYFIFILYSVFSISAYAGGITSIPAKSLINHAEPIVNKTLIRFDRFVNTIGGSVSRAAFTRAVVNREPIDALKKITNNLQHLYFFTELKGFMGETVFHRWEFDGEIMAEMKFRVGGPRWRVWSNTNILPNLLGEWKVYVVDITGRIIQEAIIHRE</sequence>
<protein>
    <recommendedName>
        <fullName evidence="1">DUF2914 domain-containing protein</fullName>
    </recommendedName>
</protein>
<dbReference type="InterPro" id="IPR022606">
    <property type="entry name" value="DUF2914"/>
</dbReference>
<name>A0A3B0Z7R6_9ZZZZ</name>
<evidence type="ECO:0000313" key="2">
    <source>
        <dbReference type="EMBL" id="VAW87581.1"/>
    </source>
</evidence>
<dbReference type="Pfam" id="PF11141">
    <property type="entry name" value="DUF2914"/>
    <property type="match status" value="1"/>
</dbReference>
<feature type="domain" description="DUF2914" evidence="1">
    <location>
        <begin position="95"/>
        <end position="150"/>
    </location>
</feature>
<accession>A0A3B0Z7R6</accession>
<organism evidence="2">
    <name type="scientific">hydrothermal vent metagenome</name>
    <dbReference type="NCBI Taxonomy" id="652676"/>
    <lineage>
        <taxon>unclassified sequences</taxon>
        <taxon>metagenomes</taxon>
        <taxon>ecological metagenomes</taxon>
    </lineage>
</organism>
<evidence type="ECO:0000259" key="1">
    <source>
        <dbReference type="Pfam" id="PF11141"/>
    </source>
</evidence>
<reference evidence="2" key="1">
    <citation type="submission" date="2018-06" db="EMBL/GenBank/DDBJ databases">
        <authorList>
            <person name="Zhirakovskaya E."/>
        </authorList>
    </citation>
    <scope>NUCLEOTIDE SEQUENCE</scope>
</reference>
<gene>
    <name evidence="2" type="ORF">MNBD_GAMMA16-1428</name>
</gene>